<dbReference type="Pfam" id="PF07589">
    <property type="entry name" value="PEP-CTERM"/>
    <property type="match status" value="1"/>
</dbReference>
<evidence type="ECO:0000313" key="2">
    <source>
        <dbReference type="EMBL" id="VAX07768.1"/>
    </source>
</evidence>
<dbReference type="InterPro" id="IPR013424">
    <property type="entry name" value="Ice-binding_C"/>
</dbReference>
<accession>A0A3B1B8P4</accession>
<dbReference type="AlphaFoldDB" id="A0A3B1B8P4"/>
<dbReference type="EMBL" id="UOFW01000217">
    <property type="protein sequence ID" value="VAX07768.1"/>
    <property type="molecule type" value="Genomic_DNA"/>
</dbReference>
<proteinExistence type="predicted"/>
<name>A0A3B1B8P4_9ZZZZ</name>
<evidence type="ECO:0000259" key="1">
    <source>
        <dbReference type="Pfam" id="PF07589"/>
    </source>
</evidence>
<organism evidence="2">
    <name type="scientific">hydrothermal vent metagenome</name>
    <dbReference type="NCBI Taxonomy" id="652676"/>
    <lineage>
        <taxon>unclassified sequences</taxon>
        <taxon>metagenomes</taxon>
        <taxon>ecological metagenomes</taxon>
    </lineage>
</organism>
<protein>
    <recommendedName>
        <fullName evidence="1">Ice-binding protein C-terminal domain-containing protein</fullName>
    </recommendedName>
</protein>
<gene>
    <name evidence="2" type="ORF">MNBD_ALPHA03-413</name>
</gene>
<dbReference type="NCBIfam" id="TIGR02595">
    <property type="entry name" value="PEP_CTERM"/>
    <property type="match status" value="1"/>
</dbReference>
<sequence>MTFKKIFLTAGIIAAGAISASASTIIVDNAPGTPNGTSGAFSYIGKGSPKDYMGGSRYDIYSMEVSRVNGLMTVKINTRFVDYNTQNDIDFGDLFMSTEGVNGRPVWDPTGDPADGYKADNSFTTGTQWDYVYDLNRARKLTGNNINNTSARLYELNDYDLADPHDADNFKYGTSRDPGTQLYRVKNERAAYANAFSRGSVETNIDNDYLQFVFDVSGTQLATAEQIAFRWTMSCANDIIEGVVDFAAKVPEPAALGLLLLGLAGVGFARRRARTT</sequence>
<feature type="domain" description="Ice-binding protein C-terminal" evidence="1">
    <location>
        <begin position="250"/>
        <end position="272"/>
    </location>
</feature>
<reference evidence="2" key="1">
    <citation type="submission" date="2018-06" db="EMBL/GenBank/DDBJ databases">
        <authorList>
            <person name="Zhirakovskaya E."/>
        </authorList>
    </citation>
    <scope>NUCLEOTIDE SEQUENCE</scope>
</reference>